<name>A0A9W6T733_AMBMO</name>
<dbReference type="OrthoDB" id="39497at2759"/>
<dbReference type="PANTHER" id="PTHR13179">
    <property type="entry name" value="DEP DOMAIN CONTAINING PROTEIN 5"/>
    <property type="match status" value="1"/>
</dbReference>
<dbReference type="GO" id="GO:0010508">
    <property type="term" value="P:positive regulation of autophagy"/>
    <property type="evidence" value="ECO:0007669"/>
    <property type="project" value="TreeGrafter"/>
</dbReference>
<keyword evidence="3" id="KW-1185">Reference proteome</keyword>
<dbReference type="Pfam" id="PF12257">
    <property type="entry name" value="IML1"/>
    <property type="match status" value="1"/>
</dbReference>
<sequence length="214" mass="24104">MEGVRVVVDQVSILLWDEIMAALRLEFTNFKKDILLSSNMPSAGSEFQNVEGAFLPAVKGNLFEAINLGMSLVSDDFSDPDLRHTTNHFIIVSPGTGLFDVDYSLLVQTSKLLSIVDATIDLICLSQPPLHVVPLLRYMDGQNKVKHCIPSWMDISFWNDNSQAIQQWLPRCKIYELQMMGIMENELSTVSVDRLNFKNARSVIDAMDNFDSNT</sequence>
<organism evidence="2 3">
    <name type="scientific">Ambrosiozyma monospora</name>
    <name type="common">Yeast</name>
    <name type="synonym">Endomycopsis monosporus</name>
    <dbReference type="NCBI Taxonomy" id="43982"/>
    <lineage>
        <taxon>Eukaryota</taxon>
        <taxon>Fungi</taxon>
        <taxon>Dikarya</taxon>
        <taxon>Ascomycota</taxon>
        <taxon>Saccharomycotina</taxon>
        <taxon>Pichiomycetes</taxon>
        <taxon>Pichiales</taxon>
        <taxon>Pichiaceae</taxon>
        <taxon>Ambrosiozyma</taxon>
    </lineage>
</organism>
<dbReference type="GO" id="GO:1990130">
    <property type="term" value="C:GATOR1 complex"/>
    <property type="evidence" value="ECO:0007669"/>
    <property type="project" value="TreeGrafter"/>
</dbReference>
<dbReference type="InterPro" id="IPR048255">
    <property type="entry name" value="IML1_N"/>
</dbReference>
<evidence type="ECO:0000259" key="1">
    <source>
        <dbReference type="Pfam" id="PF12257"/>
    </source>
</evidence>
<dbReference type="Proteomes" id="UP001165063">
    <property type="component" value="Unassembled WGS sequence"/>
</dbReference>
<accession>A0A9W6T733</accession>
<gene>
    <name evidence="2" type="ORF">Amon01_000974300</name>
</gene>
<dbReference type="GO" id="GO:0005096">
    <property type="term" value="F:GTPase activator activity"/>
    <property type="evidence" value="ECO:0007669"/>
    <property type="project" value="InterPro"/>
</dbReference>
<reference evidence="2" key="1">
    <citation type="submission" date="2023-04" db="EMBL/GenBank/DDBJ databases">
        <title>Ambrosiozyma monospora NBRC 1965.</title>
        <authorList>
            <person name="Ichikawa N."/>
            <person name="Sato H."/>
            <person name="Tonouchi N."/>
        </authorList>
    </citation>
    <scope>NUCLEOTIDE SEQUENCE</scope>
    <source>
        <strain evidence="2">NBRC 1965</strain>
    </source>
</reference>
<evidence type="ECO:0000313" key="2">
    <source>
        <dbReference type="EMBL" id="GME78020.1"/>
    </source>
</evidence>
<protein>
    <submittedName>
        <fullName evidence="2">Unnamed protein product</fullName>
    </submittedName>
</protein>
<dbReference type="InterPro" id="IPR027244">
    <property type="entry name" value="IML1"/>
</dbReference>
<comment type="caution">
    <text evidence="2">The sequence shown here is derived from an EMBL/GenBank/DDBJ whole genome shotgun (WGS) entry which is preliminary data.</text>
</comment>
<dbReference type="GO" id="GO:1904262">
    <property type="term" value="P:negative regulation of TORC1 signaling"/>
    <property type="evidence" value="ECO:0007669"/>
    <property type="project" value="TreeGrafter"/>
</dbReference>
<evidence type="ECO:0000313" key="3">
    <source>
        <dbReference type="Proteomes" id="UP001165063"/>
    </source>
</evidence>
<dbReference type="EMBL" id="BSXU01012797">
    <property type="protein sequence ID" value="GME78020.1"/>
    <property type="molecule type" value="Genomic_DNA"/>
</dbReference>
<dbReference type="PANTHER" id="PTHR13179:SF8">
    <property type="entry name" value="GATOR COMPLEX PROTEIN DEPDC5"/>
    <property type="match status" value="1"/>
</dbReference>
<dbReference type="AlphaFoldDB" id="A0A9W6T733"/>
<feature type="domain" description="Vacuolar membrane-associated protein Iml1 N-terminal" evidence="1">
    <location>
        <begin position="5"/>
        <end position="138"/>
    </location>
</feature>
<proteinExistence type="predicted"/>